<organism evidence="2 3">
    <name type="scientific">Taxus chinensis</name>
    <name type="common">Chinese yew</name>
    <name type="synonym">Taxus wallichiana var. chinensis</name>
    <dbReference type="NCBI Taxonomy" id="29808"/>
    <lineage>
        <taxon>Eukaryota</taxon>
        <taxon>Viridiplantae</taxon>
        <taxon>Streptophyta</taxon>
        <taxon>Embryophyta</taxon>
        <taxon>Tracheophyta</taxon>
        <taxon>Spermatophyta</taxon>
        <taxon>Pinopsida</taxon>
        <taxon>Pinidae</taxon>
        <taxon>Conifers II</taxon>
        <taxon>Cupressales</taxon>
        <taxon>Taxaceae</taxon>
        <taxon>Taxus</taxon>
    </lineage>
</organism>
<dbReference type="EMBL" id="JAHRHJ020000001">
    <property type="protein sequence ID" value="KAH9331761.1"/>
    <property type="molecule type" value="Genomic_DNA"/>
</dbReference>
<name>A0AA38LPM2_TAXCH</name>
<dbReference type="InterPro" id="IPR040400">
    <property type="entry name" value="BAG5/6/7/8"/>
</dbReference>
<evidence type="ECO:0000313" key="2">
    <source>
        <dbReference type="EMBL" id="KAH9331761.1"/>
    </source>
</evidence>
<dbReference type="PANTHER" id="PTHR33322">
    <property type="entry name" value="BAG DOMAIN CONTAINING PROTEIN, EXPRESSED"/>
    <property type="match status" value="1"/>
</dbReference>
<keyword evidence="3" id="KW-1185">Reference proteome</keyword>
<proteinExistence type="predicted"/>
<keyword evidence="1" id="KW-0143">Chaperone</keyword>
<dbReference type="PROSITE" id="PS50096">
    <property type="entry name" value="IQ"/>
    <property type="match status" value="1"/>
</dbReference>
<dbReference type="Proteomes" id="UP000824469">
    <property type="component" value="Unassembled WGS sequence"/>
</dbReference>
<accession>A0AA38LPM2</accession>
<gene>
    <name evidence="2" type="ORF">KI387_003869</name>
</gene>
<comment type="caution">
    <text evidence="2">The sequence shown here is derived from an EMBL/GenBank/DDBJ whole genome shotgun (WGS) entry which is preliminary data.</text>
</comment>
<dbReference type="AlphaFoldDB" id="A0AA38LPM2"/>
<evidence type="ECO:0000313" key="3">
    <source>
        <dbReference type="Proteomes" id="UP000824469"/>
    </source>
</evidence>
<dbReference type="OMA" id="RRERSNW"/>
<dbReference type="GO" id="GO:0009506">
    <property type="term" value="C:plasmodesma"/>
    <property type="evidence" value="ECO:0007669"/>
    <property type="project" value="TreeGrafter"/>
</dbReference>
<evidence type="ECO:0000256" key="1">
    <source>
        <dbReference type="ARBA" id="ARBA00023186"/>
    </source>
</evidence>
<sequence>MDGYLPSRYNAHCACCVHRPTVERTRGVFLVPTAVLLHEGEDDDYEAEPLYYYHHKGLPARRRRWLRRMEEEEAFEAPPPHFAPCENRVDPCINCVSNKAEKGKEKGKGKGQQQEFLHTLAQRLETLEMGMKELTRVRNSPQLRRGHVVRSNPAANDFAAFRAESFHSAEEKRCGRKAMDPEEAAAVIQSRFRAYLVRRSQSLRNLGYLAMVKSSFKELKCLIADARYRKLVSRDANERNSFSQRVAALLFKVDSVQGSDRMVAEARRSLSKELVTLLDSIDHMGAYTSPADNKKSAGRRRTVQYTEDMMVNDRVRMSNNCFHCTGEMPKAHSYTFQEELMTEEEQEEEEEEVIEEPHDWRGRLSLRGYFTSATLQPVLNNRHKHSHGPKQCRLNEFDMSRYTNRKMCRNDRKKFCFPGHVVKGEMGAMEEMTDIGSGCYAFHF</sequence>
<dbReference type="PANTHER" id="PTHR33322:SF3">
    <property type="entry name" value="BAG FAMILY MOLECULAR CHAPERONE REGULATOR 7"/>
    <property type="match status" value="1"/>
</dbReference>
<dbReference type="GO" id="GO:0006457">
    <property type="term" value="P:protein folding"/>
    <property type="evidence" value="ECO:0007669"/>
    <property type="project" value="TreeGrafter"/>
</dbReference>
<protein>
    <submittedName>
        <fullName evidence="2">Uncharacterized protein</fullName>
    </submittedName>
</protein>
<reference evidence="2 3" key="1">
    <citation type="journal article" date="2021" name="Nat. Plants">
        <title>The Taxus genome provides insights into paclitaxel biosynthesis.</title>
        <authorList>
            <person name="Xiong X."/>
            <person name="Gou J."/>
            <person name="Liao Q."/>
            <person name="Li Y."/>
            <person name="Zhou Q."/>
            <person name="Bi G."/>
            <person name="Li C."/>
            <person name="Du R."/>
            <person name="Wang X."/>
            <person name="Sun T."/>
            <person name="Guo L."/>
            <person name="Liang H."/>
            <person name="Lu P."/>
            <person name="Wu Y."/>
            <person name="Zhang Z."/>
            <person name="Ro D.K."/>
            <person name="Shang Y."/>
            <person name="Huang S."/>
            <person name="Yan J."/>
        </authorList>
    </citation>
    <scope>NUCLEOTIDE SEQUENCE [LARGE SCALE GENOMIC DNA]</scope>
    <source>
        <strain evidence="2">Ta-2019</strain>
    </source>
</reference>